<evidence type="ECO:0000256" key="9">
    <source>
        <dbReference type="ARBA" id="ARBA00022964"/>
    </source>
</evidence>
<dbReference type="InterPro" id="IPR034815">
    <property type="entry name" value="A_dioxygenase"/>
</dbReference>
<evidence type="ECO:0000256" key="5">
    <source>
        <dbReference type="ARBA" id="ARBA00022723"/>
    </source>
</evidence>
<gene>
    <name evidence="14" type="ORF">SLS63_009081</name>
</gene>
<sequence length="519" mass="57928">MASQALGPTPRPSFLDRVGIWTFNVVNKFVPWHKLPALVGTLQLYLFRVELREQNLYDGYASTSEQGNAHDFPLPNDRFLHARNSDGTYNSLEMPLMGCSGIRFGRNFSRKETGKPSERDLWTPNPRIVSERFMKRDKFIPATTLNLLAAAWIQFQIHDWFNHETGCGWSNCVPRDQIFDKARLINCALMAKIHTVEWTPAILAHPALKIAMNANWWGLAGETLNKLVGRISKTSEAVSGIPGSGAGQDGVPYSLTEEFVSVYRMHSLVPDDIAFFNASSGEHHSTVPTVDLTFSKAQDPFVGPKALSFGDAFYSFGINYPGAITNHNYPDFLRNLTTPDGIPTRDLGTVDILRDRERGVPRYNQFRRLLRMPAPKTFEELVGGVKGSSQAAKDRAALARDLEDVYGGDIEAVDVLVGSHSEPLPKGFGFSDTAFRIFVCMASRRLKSDRFIATQWNDETYTPEGLKWVQNSTMRDVLVRNLPELKNALPPSGSNMFAPWPKLSASKSYTGKETNAQTS</sequence>
<name>A0ABR1P0X6_DIAER</name>
<dbReference type="PANTHER" id="PTHR11903">
    <property type="entry name" value="PROSTAGLANDIN G/H SYNTHASE"/>
    <property type="match status" value="1"/>
</dbReference>
<reference evidence="14 15" key="1">
    <citation type="submission" date="2024-02" db="EMBL/GenBank/DDBJ databases">
        <title>De novo assembly and annotation of 12 fungi associated with fruit tree decline syndrome in Ontario, Canada.</title>
        <authorList>
            <person name="Sulman M."/>
            <person name="Ellouze W."/>
            <person name="Ilyukhin E."/>
        </authorList>
    </citation>
    <scope>NUCLEOTIDE SEQUENCE [LARGE SCALE GENOMIC DNA]</scope>
    <source>
        <strain evidence="14 15">M169</strain>
    </source>
</reference>
<keyword evidence="12" id="KW-0443">Lipid metabolism</keyword>
<evidence type="ECO:0000313" key="14">
    <source>
        <dbReference type="EMBL" id="KAK7723052.1"/>
    </source>
</evidence>
<evidence type="ECO:0000256" key="7">
    <source>
        <dbReference type="ARBA" id="ARBA00022821"/>
    </source>
</evidence>
<evidence type="ECO:0000256" key="3">
    <source>
        <dbReference type="ARBA" id="ARBA00022559"/>
    </source>
</evidence>
<keyword evidence="4" id="KW-0349">Heme</keyword>
<dbReference type="Gene3D" id="1.10.640.10">
    <property type="entry name" value="Haem peroxidase domain superfamily, animal type"/>
    <property type="match status" value="2"/>
</dbReference>
<evidence type="ECO:0000256" key="1">
    <source>
        <dbReference type="ARBA" id="ARBA00001913"/>
    </source>
</evidence>
<evidence type="ECO:0000256" key="2">
    <source>
        <dbReference type="ARBA" id="ARBA00022516"/>
    </source>
</evidence>
<accession>A0ABR1P0X6</accession>
<dbReference type="InterPro" id="IPR019791">
    <property type="entry name" value="Haem_peroxidase_animal"/>
</dbReference>
<evidence type="ECO:0000256" key="4">
    <source>
        <dbReference type="ARBA" id="ARBA00022617"/>
    </source>
</evidence>
<dbReference type="SUPFAM" id="SSF48113">
    <property type="entry name" value="Heme-dependent peroxidases"/>
    <property type="match status" value="1"/>
</dbReference>
<keyword evidence="5" id="KW-0479">Metal-binding</keyword>
<comment type="cofactor">
    <cofactor evidence="1">
        <name>Ca(2+)</name>
        <dbReference type="ChEBI" id="CHEBI:29108"/>
    </cofactor>
</comment>
<keyword evidence="10" id="KW-0560">Oxidoreductase</keyword>
<protein>
    <recommendedName>
        <fullName evidence="16">Heme peroxidase</fullName>
    </recommendedName>
</protein>
<evidence type="ECO:0000256" key="11">
    <source>
        <dbReference type="ARBA" id="ARBA00023004"/>
    </source>
</evidence>
<keyword evidence="9" id="KW-0223">Dioxygenase</keyword>
<keyword evidence="6" id="KW-0925">Oxylipin biosynthesis</keyword>
<dbReference type="PROSITE" id="PS50292">
    <property type="entry name" value="PEROXIDASE_3"/>
    <property type="match status" value="1"/>
</dbReference>
<evidence type="ECO:0000313" key="15">
    <source>
        <dbReference type="Proteomes" id="UP001430848"/>
    </source>
</evidence>
<dbReference type="Proteomes" id="UP001430848">
    <property type="component" value="Unassembled WGS sequence"/>
</dbReference>
<dbReference type="InterPro" id="IPR050783">
    <property type="entry name" value="Oxylipin_biosynth_metab"/>
</dbReference>
<dbReference type="InterPro" id="IPR010255">
    <property type="entry name" value="Haem_peroxidase_sf"/>
</dbReference>
<evidence type="ECO:0000256" key="10">
    <source>
        <dbReference type="ARBA" id="ARBA00023002"/>
    </source>
</evidence>
<organism evidence="14 15">
    <name type="scientific">Diaporthe eres</name>
    <name type="common">Phomopsis oblonga</name>
    <dbReference type="NCBI Taxonomy" id="83184"/>
    <lineage>
        <taxon>Eukaryota</taxon>
        <taxon>Fungi</taxon>
        <taxon>Dikarya</taxon>
        <taxon>Ascomycota</taxon>
        <taxon>Pezizomycotina</taxon>
        <taxon>Sordariomycetes</taxon>
        <taxon>Sordariomycetidae</taxon>
        <taxon>Diaporthales</taxon>
        <taxon>Diaporthaceae</taxon>
        <taxon>Diaporthe</taxon>
        <taxon>Diaporthe eres species complex</taxon>
    </lineage>
</organism>
<dbReference type="PANTHER" id="PTHR11903:SF11">
    <property type="entry name" value="ALPHA-DIOXYGENASE 1"/>
    <property type="match status" value="1"/>
</dbReference>
<evidence type="ECO:0000256" key="12">
    <source>
        <dbReference type="ARBA" id="ARBA00023098"/>
    </source>
</evidence>
<comment type="caution">
    <text evidence="14">The sequence shown here is derived from an EMBL/GenBank/DDBJ whole genome shotgun (WGS) entry which is preliminary data.</text>
</comment>
<proteinExistence type="predicted"/>
<dbReference type="InterPro" id="IPR037120">
    <property type="entry name" value="Haem_peroxidase_sf_animal"/>
</dbReference>
<keyword evidence="2" id="KW-0444">Lipid biosynthesis</keyword>
<evidence type="ECO:0000256" key="6">
    <source>
        <dbReference type="ARBA" id="ARBA00022767"/>
    </source>
</evidence>
<evidence type="ECO:0008006" key="16">
    <source>
        <dbReference type="Google" id="ProtNLM"/>
    </source>
</evidence>
<dbReference type="EMBL" id="JAKNSF020000063">
    <property type="protein sequence ID" value="KAK7723052.1"/>
    <property type="molecule type" value="Genomic_DNA"/>
</dbReference>
<keyword evidence="11" id="KW-0408">Iron</keyword>
<dbReference type="Pfam" id="PF03098">
    <property type="entry name" value="An_peroxidase"/>
    <property type="match status" value="2"/>
</dbReference>
<keyword evidence="3" id="KW-0575">Peroxidase</keyword>
<dbReference type="CDD" id="cd09818">
    <property type="entry name" value="PIOX_like"/>
    <property type="match status" value="1"/>
</dbReference>
<keyword evidence="7" id="KW-0611">Plant defense</keyword>
<evidence type="ECO:0000256" key="8">
    <source>
        <dbReference type="ARBA" id="ARBA00022832"/>
    </source>
</evidence>
<evidence type="ECO:0000256" key="13">
    <source>
        <dbReference type="ARBA" id="ARBA00023160"/>
    </source>
</evidence>
<keyword evidence="8" id="KW-0276">Fatty acid metabolism</keyword>
<keyword evidence="15" id="KW-1185">Reference proteome</keyword>
<keyword evidence="13" id="KW-0275">Fatty acid biosynthesis</keyword>